<dbReference type="Proteomes" id="UP001285441">
    <property type="component" value="Unassembled WGS sequence"/>
</dbReference>
<dbReference type="PANTHER" id="PTHR21399">
    <property type="entry name" value="CHLORIDE CONDUCTANCE REGULATORY PROTEIN ICLN"/>
    <property type="match status" value="1"/>
</dbReference>
<dbReference type="Pfam" id="PF03517">
    <property type="entry name" value="Voldacs"/>
    <property type="match status" value="1"/>
</dbReference>
<gene>
    <name evidence="6" type="ORF">B0H63DRAFT_564539</name>
</gene>
<reference evidence="6" key="2">
    <citation type="submission" date="2023-06" db="EMBL/GenBank/DDBJ databases">
        <authorList>
            <consortium name="Lawrence Berkeley National Laboratory"/>
            <person name="Haridas S."/>
            <person name="Hensen N."/>
            <person name="Bonometti L."/>
            <person name="Westerberg I."/>
            <person name="Brannstrom I.O."/>
            <person name="Guillou S."/>
            <person name="Cros-Aarteil S."/>
            <person name="Calhoun S."/>
            <person name="Kuo A."/>
            <person name="Mondo S."/>
            <person name="Pangilinan J."/>
            <person name="Riley R."/>
            <person name="LaButti K."/>
            <person name="Andreopoulos B."/>
            <person name="Lipzen A."/>
            <person name="Chen C."/>
            <person name="Yanf M."/>
            <person name="Daum C."/>
            <person name="Ng V."/>
            <person name="Clum A."/>
            <person name="Steindorff A."/>
            <person name="Ohm R."/>
            <person name="Martin F."/>
            <person name="Silar P."/>
            <person name="Natvig D."/>
            <person name="Lalanne C."/>
            <person name="Gautier V."/>
            <person name="Ament-velasquez S.L."/>
            <person name="Kruys A."/>
            <person name="Hutchinson M.I."/>
            <person name="Powell A.J."/>
            <person name="Barry K."/>
            <person name="Miller A.N."/>
            <person name="Grigoriev I.V."/>
            <person name="Debuchy R."/>
            <person name="Gladieux P."/>
            <person name="Thoren M.H."/>
            <person name="Johannesson H."/>
        </authorList>
    </citation>
    <scope>NUCLEOTIDE SEQUENCE</scope>
    <source>
        <strain evidence="6">CBS 232.78</strain>
    </source>
</reference>
<comment type="caution">
    <text evidence="6">The sequence shown here is derived from an EMBL/GenBank/DDBJ whole genome shotgun (WGS) entry which is preliminary data.</text>
</comment>
<dbReference type="EMBL" id="JAULSW010000009">
    <property type="protein sequence ID" value="KAK3370355.1"/>
    <property type="molecule type" value="Genomic_DNA"/>
</dbReference>
<protein>
    <submittedName>
        <fullName evidence="6">Regulator of volume decrease after cellular swelling-domain-containing protein</fullName>
    </submittedName>
</protein>
<dbReference type="GO" id="GO:0005829">
    <property type="term" value="C:cytosol"/>
    <property type="evidence" value="ECO:0007669"/>
    <property type="project" value="TreeGrafter"/>
</dbReference>
<proteinExistence type="predicted"/>
<dbReference type="GO" id="GO:0034715">
    <property type="term" value="C:pICln-Sm protein complex"/>
    <property type="evidence" value="ECO:0007669"/>
    <property type="project" value="TreeGrafter"/>
</dbReference>
<dbReference type="InterPro" id="IPR011993">
    <property type="entry name" value="PH-like_dom_sf"/>
</dbReference>
<feature type="compositionally biased region" description="Basic and acidic residues" evidence="5">
    <location>
        <begin position="289"/>
        <end position="312"/>
    </location>
</feature>
<name>A0AAE0K6R5_9PEZI</name>
<dbReference type="AlphaFoldDB" id="A0AAE0K6R5"/>
<comment type="subcellular location">
    <subcellularLocation>
        <location evidence="2">Cytoplasm</location>
    </subcellularLocation>
    <subcellularLocation>
        <location evidence="1">Nucleus</location>
    </subcellularLocation>
</comment>
<feature type="region of interest" description="Disordered" evidence="5">
    <location>
        <begin position="274"/>
        <end position="312"/>
    </location>
</feature>
<dbReference type="InterPro" id="IPR039924">
    <property type="entry name" value="ICln/Lot5/Saf5"/>
</dbReference>
<dbReference type="GO" id="GO:0000387">
    <property type="term" value="P:spliceosomal snRNP assembly"/>
    <property type="evidence" value="ECO:0007669"/>
    <property type="project" value="TreeGrafter"/>
</dbReference>
<keyword evidence="3" id="KW-0963">Cytoplasm</keyword>
<feature type="region of interest" description="Disordered" evidence="5">
    <location>
        <begin position="160"/>
        <end position="186"/>
    </location>
</feature>
<organism evidence="6 7">
    <name type="scientific">Podospora didyma</name>
    <dbReference type="NCBI Taxonomy" id="330526"/>
    <lineage>
        <taxon>Eukaryota</taxon>
        <taxon>Fungi</taxon>
        <taxon>Dikarya</taxon>
        <taxon>Ascomycota</taxon>
        <taxon>Pezizomycotina</taxon>
        <taxon>Sordariomycetes</taxon>
        <taxon>Sordariomycetidae</taxon>
        <taxon>Sordariales</taxon>
        <taxon>Podosporaceae</taxon>
        <taxon>Podospora</taxon>
    </lineage>
</organism>
<evidence type="ECO:0000256" key="4">
    <source>
        <dbReference type="ARBA" id="ARBA00023242"/>
    </source>
</evidence>
<evidence type="ECO:0000256" key="1">
    <source>
        <dbReference type="ARBA" id="ARBA00004123"/>
    </source>
</evidence>
<evidence type="ECO:0000256" key="3">
    <source>
        <dbReference type="ARBA" id="ARBA00022490"/>
    </source>
</evidence>
<sequence length="312" mass="33371">MLPETIRSPPSLSEFKTLAEHLEQTPETFYGGKPVLYYHATGAKAWVPKSQRGNLPFFPADLSSAPTEPESLALEKLTLDESPDENVEQKVDLYVSSKTLTIFCPATESGLSIPYPLVSIHAVKTYSQGEHKVPTVYLQLELSDGGANDDDFDTVELTLIPSPSSSSADSTPIAADTTTTGGDSTLPREISALFNAISECSNLNPDPEASDEEEEEDDRIIFEADHQAIEGFSGVFAGARDGGLPAAMPGSSGWITAENVGEFFDADGNWIGGEEGVSRELGDGAGVVHGRDDDMNGHGTDEEGDLKRTRTD</sequence>
<keyword evidence="4" id="KW-0539">Nucleus</keyword>
<feature type="compositionally biased region" description="Low complexity" evidence="5">
    <location>
        <begin position="160"/>
        <end position="185"/>
    </location>
</feature>
<dbReference type="PANTHER" id="PTHR21399:SF0">
    <property type="entry name" value="METHYLOSOME SUBUNIT PICLN"/>
    <property type="match status" value="1"/>
</dbReference>
<reference evidence="6" key="1">
    <citation type="journal article" date="2023" name="Mol. Phylogenet. Evol.">
        <title>Genome-scale phylogeny and comparative genomics of the fungal order Sordariales.</title>
        <authorList>
            <person name="Hensen N."/>
            <person name="Bonometti L."/>
            <person name="Westerberg I."/>
            <person name="Brannstrom I.O."/>
            <person name="Guillou S."/>
            <person name="Cros-Aarteil S."/>
            <person name="Calhoun S."/>
            <person name="Haridas S."/>
            <person name="Kuo A."/>
            <person name="Mondo S."/>
            <person name="Pangilinan J."/>
            <person name="Riley R."/>
            <person name="LaButti K."/>
            <person name="Andreopoulos B."/>
            <person name="Lipzen A."/>
            <person name="Chen C."/>
            <person name="Yan M."/>
            <person name="Daum C."/>
            <person name="Ng V."/>
            <person name="Clum A."/>
            <person name="Steindorff A."/>
            <person name="Ohm R.A."/>
            <person name="Martin F."/>
            <person name="Silar P."/>
            <person name="Natvig D.O."/>
            <person name="Lalanne C."/>
            <person name="Gautier V."/>
            <person name="Ament-Velasquez S.L."/>
            <person name="Kruys A."/>
            <person name="Hutchinson M.I."/>
            <person name="Powell A.J."/>
            <person name="Barry K."/>
            <person name="Miller A.N."/>
            <person name="Grigoriev I.V."/>
            <person name="Debuchy R."/>
            <person name="Gladieux P."/>
            <person name="Hiltunen Thoren M."/>
            <person name="Johannesson H."/>
        </authorList>
    </citation>
    <scope>NUCLEOTIDE SEQUENCE</scope>
    <source>
        <strain evidence="6">CBS 232.78</strain>
    </source>
</reference>
<accession>A0AAE0K6R5</accession>
<dbReference type="GO" id="GO:0005681">
    <property type="term" value="C:spliceosomal complex"/>
    <property type="evidence" value="ECO:0007669"/>
    <property type="project" value="TreeGrafter"/>
</dbReference>
<evidence type="ECO:0000313" key="7">
    <source>
        <dbReference type="Proteomes" id="UP001285441"/>
    </source>
</evidence>
<evidence type="ECO:0000256" key="5">
    <source>
        <dbReference type="SAM" id="MobiDB-lite"/>
    </source>
</evidence>
<dbReference type="Gene3D" id="2.30.29.30">
    <property type="entry name" value="Pleckstrin-homology domain (PH domain)/Phosphotyrosine-binding domain (PTB)"/>
    <property type="match status" value="1"/>
</dbReference>
<evidence type="ECO:0000256" key="2">
    <source>
        <dbReference type="ARBA" id="ARBA00004496"/>
    </source>
</evidence>
<keyword evidence="7" id="KW-1185">Reference proteome</keyword>
<dbReference type="GO" id="GO:0045292">
    <property type="term" value="P:mRNA cis splicing, via spliceosome"/>
    <property type="evidence" value="ECO:0007669"/>
    <property type="project" value="TreeGrafter"/>
</dbReference>
<evidence type="ECO:0000313" key="6">
    <source>
        <dbReference type="EMBL" id="KAK3370355.1"/>
    </source>
</evidence>